<dbReference type="GO" id="GO:0016020">
    <property type="term" value="C:membrane"/>
    <property type="evidence" value="ECO:0007669"/>
    <property type="project" value="InterPro"/>
</dbReference>
<keyword evidence="4" id="KW-1185">Reference proteome</keyword>
<dbReference type="EMBL" id="CP001678">
    <property type="protein sequence ID" value="ACT58862.1"/>
    <property type="molecule type" value="Genomic_DNA"/>
</dbReference>
<sequence>MLAFAANSVLGRLALTQTPTQAALIDPANYTLIRLISGAIVLGLLAGLKNGFNKTAFAGSNIISAFSLFLYAAAFSFSYVAIDTGLGALILFACVQLTMMGWAIVQKYKFTLGEIFGSLVAFGALIWLVSPGVSAPDPIAAVLMAISGIAWGIYSIRGQKSASALSASAGNFLLTIPMTLILIRPFDFNPMGIALAVTSGAITSGLGYALWYSVLPKLTTSRAAISQLSVPVLAGIGGTFLLSENWTLRFTIASTLILGGIALAIISKRKIN</sequence>
<feature type="transmembrane region" description="Helical" evidence="1">
    <location>
        <begin position="32"/>
        <end position="48"/>
    </location>
</feature>
<accession>C6XI36</accession>
<keyword evidence="1" id="KW-0472">Membrane</keyword>
<name>C6XI36_HIRBI</name>
<feature type="transmembrane region" description="Helical" evidence="1">
    <location>
        <begin position="192"/>
        <end position="211"/>
    </location>
</feature>
<dbReference type="KEGG" id="hba:Hbal_1170"/>
<dbReference type="SUPFAM" id="SSF103481">
    <property type="entry name" value="Multidrug resistance efflux transporter EmrE"/>
    <property type="match status" value="1"/>
</dbReference>
<feature type="transmembrane region" description="Helical" evidence="1">
    <location>
        <begin position="168"/>
        <end position="186"/>
    </location>
</feature>
<dbReference type="InterPro" id="IPR000620">
    <property type="entry name" value="EamA_dom"/>
</dbReference>
<feature type="transmembrane region" description="Helical" evidence="1">
    <location>
        <begin position="248"/>
        <end position="266"/>
    </location>
</feature>
<evidence type="ECO:0000259" key="2">
    <source>
        <dbReference type="Pfam" id="PF00892"/>
    </source>
</evidence>
<organism evidence="3 4">
    <name type="scientific">Hirschia baltica (strain ATCC 49814 / DSM 5838 / IFAM 1418)</name>
    <dbReference type="NCBI Taxonomy" id="582402"/>
    <lineage>
        <taxon>Bacteria</taxon>
        <taxon>Pseudomonadati</taxon>
        <taxon>Pseudomonadota</taxon>
        <taxon>Alphaproteobacteria</taxon>
        <taxon>Hyphomonadales</taxon>
        <taxon>Hyphomonadaceae</taxon>
        <taxon>Hirschia</taxon>
    </lineage>
</organism>
<feature type="transmembrane region" description="Helical" evidence="1">
    <location>
        <begin position="139"/>
        <end position="156"/>
    </location>
</feature>
<evidence type="ECO:0000313" key="3">
    <source>
        <dbReference type="EMBL" id="ACT58862.1"/>
    </source>
</evidence>
<feature type="transmembrane region" description="Helical" evidence="1">
    <location>
        <begin position="60"/>
        <end position="80"/>
    </location>
</feature>
<dbReference type="Proteomes" id="UP000002745">
    <property type="component" value="Chromosome"/>
</dbReference>
<gene>
    <name evidence="3" type="ordered locus">Hbal_1170</name>
</gene>
<dbReference type="HOGENOM" id="CLU_069324_0_0_5"/>
<reference evidence="4" key="1">
    <citation type="journal article" date="2011" name="J. Bacteriol.">
        <title>Genome sequences of eight morphologically diverse alphaproteobacteria.</title>
        <authorList>
            <consortium name="US DOE Joint Genome Institute"/>
            <person name="Brown P.J."/>
            <person name="Kysela D.T."/>
            <person name="Buechlein A."/>
            <person name="Hemmerich C."/>
            <person name="Brun Y.V."/>
        </authorList>
    </citation>
    <scope>NUCLEOTIDE SEQUENCE [LARGE SCALE GENOMIC DNA]</scope>
    <source>
        <strain evidence="4">ATCC 49814 / DSM 5838 / IFAM 1418</strain>
    </source>
</reference>
<dbReference type="OrthoDB" id="321830at2"/>
<keyword evidence="1" id="KW-0812">Transmembrane</keyword>
<feature type="transmembrane region" description="Helical" evidence="1">
    <location>
        <begin position="86"/>
        <end position="105"/>
    </location>
</feature>
<dbReference type="AlphaFoldDB" id="C6XI36"/>
<dbReference type="STRING" id="582402.Hbal_1170"/>
<keyword evidence="1" id="KW-1133">Transmembrane helix</keyword>
<feature type="transmembrane region" description="Helical" evidence="1">
    <location>
        <begin position="223"/>
        <end position="242"/>
    </location>
</feature>
<protein>
    <recommendedName>
        <fullName evidence="2">EamA domain-containing protein</fullName>
    </recommendedName>
</protein>
<proteinExistence type="predicted"/>
<evidence type="ECO:0000313" key="4">
    <source>
        <dbReference type="Proteomes" id="UP000002745"/>
    </source>
</evidence>
<evidence type="ECO:0000256" key="1">
    <source>
        <dbReference type="SAM" id="Phobius"/>
    </source>
</evidence>
<feature type="transmembrane region" description="Helical" evidence="1">
    <location>
        <begin position="112"/>
        <end position="133"/>
    </location>
</feature>
<dbReference type="eggNOG" id="COG0697">
    <property type="taxonomic scope" value="Bacteria"/>
</dbReference>
<feature type="domain" description="EamA" evidence="2">
    <location>
        <begin position="140"/>
        <end position="265"/>
    </location>
</feature>
<dbReference type="InterPro" id="IPR037185">
    <property type="entry name" value="EmrE-like"/>
</dbReference>
<dbReference type="Pfam" id="PF00892">
    <property type="entry name" value="EamA"/>
    <property type="match status" value="1"/>
</dbReference>